<dbReference type="InterPro" id="IPR036259">
    <property type="entry name" value="MFS_trans_sf"/>
</dbReference>
<dbReference type="eggNOG" id="COG2814">
    <property type="taxonomic scope" value="Bacteria"/>
</dbReference>
<proteinExistence type="predicted"/>
<evidence type="ECO:0000256" key="1">
    <source>
        <dbReference type="ARBA" id="ARBA00022692"/>
    </source>
</evidence>
<dbReference type="HOGENOM" id="CLU_035018_1_1_5"/>
<keyword evidence="1 4" id="KW-0812">Transmembrane</keyword>
<dbReference type="Gene3D" id="1.20.1250.20">
    <property type="entry name" value="MFS general substrate transporter like domains"/>
    <property type="match status" value="2"/>
</dbReference>
<feature type="transmembrane region" description="Helical" evidence="4">
    <location>
        <begin position="268"/>
        <end position="286"/>
    </location>
</feature>
<evidence type="ECO:0000256" key="4">
    <source>
        <dbReference type="SAM" id="Phobius"/>
    </source>
</evidence>
<dbReference type="KEGG" id="oat:OAN307_c17860"/>
<feature type="transmembrane region" description="Helical" evidence="4">
    <location>
        <begin position="12"/>
        <end position="33"/>
    </location>
</feature>
<keyword evidence="2 4" id="KW-1133">Transmembrane helix</keyword>
<dbReference type="InterPro" id="IPR047200">
    <property type="entry name" value="MFS_YcaD-like"/>
</dbReference>
<evidence type="ECO:0000259" key="5">
    <source>
        <dbReference type="PROSITE" id="PS50850"/>
    </source>
</evidence>
<dbReference type="InterPro" id="IPR011701">
    <property type="entry name" value="MFS"/>
</dbReference>
<dbReference type="AlphaFoldDB" id="M9R4D1"/>
<feature type="transmembrane region" description="Helical" evidence="4">
    <location>
        <begin position="135"/>
        <end position="154"/>
    </location>
</feature>
<feature type="transmembrane region" description="Helical" evidence="4">
    <location>
        <begin position="77"/>
        <end position="96"/>
    </location>
</feature>
<organism evidence="6 7">
    <name type="scientific">Octadecabacter antarcticus 307</name>
    <dbReference type="NCBI Taxonomy" id="391626"/>
    <lineage>
        <taxon>Bacteria</taxon>
        <taxon>Pseudomonadati</taxon>
        <taxon>Pseudomonadota</taxon>
        <taxon>Alphaproteobacteria</taxon>
        <taxon>Rhodobacterales</taxon>
        <taxon>Roseobacteraceae</taxon>
        <taxon>Octadecabacter</taxon>
    </lineage>
</organism>
<sequence>MITSRSTTSVTILAILSCAALLFAGNGLFQTLLPIRGTQEGFSSALIGWLGTAYFGGFTIGCFLGPKIIMSVGHARTFAGITALLTATFLAFPLFVDLAFWVVLRIVSGACLAMLYIVVESWLNDSVSNANRGRTLSIYIIVSNIVTMVGQLLVNSFDTLDATLFILVAILICLSIVPISLTPTPAPSPVPSARLDLKSLYRLSPVGVVGCLLAGVVEGAFWSLGPVFAQGRGMETADVALLMAAYVLGGTVSQWPLGWASDRIDRRVVISVAAFGTVITGLIIGVDIVPDGLATFVVAGCHGALMIPIYALCISHANDVVPNERMVETSGGLLLSYSIGATAGPITASLFMRDNQPGGLFIFIGAILCLLGLFIIFRLLTERRKKPFEKLHFAQTSAASPAIFPTDADLP</sequence>
<reference evidence="6 7" key="1">
    <citation type="journal article" date="2013" name="PLoS ONE">
        <title>Poles Apart: Arctic and Antarctic Octadecabacter strains Share High Genome Plasticity and a New Type of Xanthorhodopsin.</title>
        <authorList>
            <person name="Vollmers J."/>
            <person name="Voget S."/>
            <person name="Dietrich S."/>
            <person name="Gollnow K."/>
            <person name="Smits M."/>
            <person name="Meyer K."/>
            <person name="Brinkhoff T."/>
            <person name="Simon M."/>
            <person name="Daniel R."/>
        </authorList>
    </citation>
    <scope>NUCLEOTIDE SEQUENCE [LARGE SCALE GENOMIC DNA]</scope>
    <source>
        <strain evidence="6 7">307</strain>
    </source>
</reference>
<dbReference type="PANTHER" id="PTHR23521:SF3">
    <property type="entry name" value="MFS TRANSPORTER"/>
    <property type="match status" value="1"/>
</dbReference>
<evidence type="ECO:0000313" key="6">
    <source>
        <dbReference type="EMBL" id="AGI67449.1"/>
    </source>
</evidence>
<feature type="transmembrane region" description="Helical" evidence="4">
    <location>
        <begin position="358"/>
        <end position="380"/>
    </location>
</feature>
<dbReference type="OrthoDB" id="9810614at2"/>
<evidence type="ECO:0000313" key="7">
    <source>
        <dbReference type="Proteomes" id="UP000005307"/>
    </source>
</evidence>
<feature type="transmembrane region" description="Helical" evidence="4">
    <location>
        <begin position="334"/>
        <end position="352"/>
    </location>
</feature>
<dbReference type="RefSeq" id="WP_015499480.1">
    <property type="nucleotide sequence ID" value="NC_020911.1"/>
</dbReference>
<gene>
    <name evidence="6" type="ORF">OAN307_c17860</name>
</gene>
<dbReference type="CDD" id="cd17477">
    <property type="entry name" value="MFS_YcaD_like"/>
    <property type="match status" value="1"/>
</dbReference>
<keyword evidence="3 4" id="KW-0472">Membrane</keyword>
<feature type="transmembrane region" description="Helical" evidence="4">
    <location>
        <begin position="102"/>
        <end position="123"/>
    </location>
</feature>
<accession>M9R4D1</accession>
<feature type="domain" description="Major facilitator superfamily (MFS) profile" evidence="5">
    <location>
        <begin position="203"/>
        <end position="411"/>
    </location>
</feature>
<feature type="transmembrane region" description="Helical" evidence="4">
    <location>
        <begin position="45"/>
        <end position="65"/>
    </location>
</feature>
<dbReference type="InterPro" id="IPR020846">
    <property type="entry name" value="MFS_dom"/>
</dbReference>
<evidence type="ECO:0000256" key="3">
    <source>
        <dbReference type="ARBA" id="ARBA00023136"/>
    </source>
</evidence>
<dbReference type="Proteomes" id="UP000005307">
    <property type="component" value="Chromosome"/>
</dbReference>
<dbReference type="SUPFAM" id="SSF103473">
    <property type="entry name" value="MFS general substrate transporter"/>
    <property type="match status" value="1"/>
</dbReference>
<dbReference type="EMBL" id="CP003740">
    <property type="protein sequence ID" value="AGI67449.1"/>
    <property type="molecule type" value="Genomic_DNA"/>
</dbReference>
<keyword evidence="7" id="KW-1185">Reference proteome</keyword>
<evidence type="ECO:0000256" key="2">
    <source>
        <dbReference type="ARBA" id="ARBA00022989"/>
    </source>
</evidence>
<feature type="transmembrane region" description="Helical" evidence="4">
    <location>
        <begin position="236"/>
        <end position="256"/>
    </location>
</feature>
<name>M9R4D1_9RHOB</name>
<protein>
    <submittedName>
        <fullName evidence="6">Major facilitator superfamily transporter</fullName>
    </submittedName>
</protein>
<dbReference type="PROSITE" id="PS51257">
    <property type="entry name" value="PROKAR_LIPOPROTEIN"/>
    <property type="match status" value="1"/>
</dbReference>
<dbReference type="GO" id="GO:0022857">
    <property type="term" value="F:transmembrane transporter activity"/>
    <property type="evidence" value="ECO:0007669"/>
    <property type="project" value="InterPro"/>
</dbReference>
<dbReference type="PANTHER" id="PTHR23521">
    <property type="entry name" value="TRANSPORTER MFS SUPERFAMILY"/>
    <property type="match status" value="1"/>
</dbReference>
<dbReference type="GO" id="GO:0005886">
    <property type="term" value="C:plasma membrane"/>
    <property type="evidence" value="ECO:0007669"/>
    <property type="project" value="TreeGrafter"/>
</dbReference>
<dbReference type="Pfam" id="PF07690">
    <property type="entry name" value="MFS_1"/>
    <property type="match status" value="1"/>
</dbReference>
<feature type="transmembrane region" description="Helical" evidence="4">
    <location>
        <begin position="160"/>
        <end position="182"/>
    </location>
</feature>
<feature type="transmembrane region" description="Helical" evidence="4">
    <location>
        <begin position="203"/>
        <end position="224"/>
    </location>
</feature>
<dbReference type="PROSITE" id="PS50850">
    <property type="entry name" value="MFS"/>
    <property type="match status" value="1"/>
</dbReference>
<feature type="transmembrane region" description="Helical" evidence="4">
    <location>
        <begin position="292"/>
        <end position="313"/>
    </location>
</feature>